<dbReference type="CDD" id="cd08892">
    <property type="entry name" value="SRPBCC_Aha1"/>
    <property type="match status" value="1"/>
</dbReference>
<dbReference type="GO" id="GO:0051087">
    <property type="term" value="F:protein-folding chaperone binding"/>
    <property type="evidence" value="ECO:0007669"/>
    <property type="project" value="InterPro"/>
</dbReference>
<dbReference type="SUPFAM" id="SSF55961">
    <property type="entry name" value="Bet v1-like"/>
    <property type="match status" value="1"/>
</dbReference>
<comment type="caution">
    <text evidence="3">The sequence shown here is derived from an EMBL/GenBank/DDBJ whole genome shotgun (WGS) entry which is preliminary data.</text>
</comment>
<evidence type="ECO:0000313" key="3">
    <source>
        <dbReference type="EMBL" id="CAB3370998.1"/>
    </source>
</evidence>
<dbReference type="AlphaFoldDB" id="A0A8S1CS46"/>
<organism evidence="3 4">
    <name type="scientific">Cloeon dipterum</name>
    <dbReference type="NCBI Taxonomy" id="197152"/>
    <lineage>
        <taxon>Eukaryota</taxon>
        <taxon>Metazoa</taxon>
        <taxon>Ecdysozoa</taxon>
        <taxon>Arthropoda</taxon>
        <taxon>Hexapoda</taxon>
        <taxon>Insecta</taxon>
        <taxon>Pterygota</taxon>
        <taxon>Palaeoptera</taxon>
        <taxon>Ephemeroptera</taxon>
        <taxon>Pisciforma</taxon>
        <taxon>Baetidae</taxon>
        <taxon>Cloeon</taxon>
    </lineage>
</organism>
<reference evidence="3 4" key="1">
    <citation type="submission" date="2020-04" db="EMBL/GenBank/DDBJ databases">
        <authorList>
            <person name="Alioto T."/>
            <person name="Alioto T."/>
            <person name="Gomez Garrido J."/>
        </authorList>
    </citation>
    <scope>NUCLEOTIDE SEQUENCE [LARGE SCALE GENOMIC DNA]</scope>
</reference>
<accession>A0A8S1CS46</accession>
<evidence type="ECO:0000259" key="2">
    <source>
        <dbReference type="SMART" id="SM01000"/>
    </source>
</evidence>
<comment type="similarity">
    <text evidence="1">Belongs to the AHA1 family.</text>
</comment>
<dbReference type="SMART" id="SM01000">
    <property type="entry name" value="Aha1_N"/>
    <property type="match status" value="1"/>
</dbReference>
<dbReference type="PANTHER" id="PTHR13009:SF22">
    <property type="entry name" value="LD43819P"/>
    <property type="match status" value="1"/>
</dbReference>
<dbReference type="PANTHER" id="PTHR13009">
    <property type="entry name" value="HEAT SHOCK PROTEIN 90 HSP90 CO-CHAPERONE AHA-1"/>
    <property type="match status" value="1"/>
</dbReference>
<name>A0A8S1CS46_9INSE</name>
<proteinExistence type="inferred from homology"/>
<dbReference type="Gene3D" id="3.30.530.20">
    <property type="match status" value="1"/>
</dbReference>
<dbReference type="Gene3D" id="3.15.10.20">
    <property type="entry name" value="Activator of Hsp90 ATPase Aha1, N-terminal domain"/>
    <property type="match status" value="1"/>
</dbReference>
<dbReference type="GO" id="GO:0001671">
    <property type="term" value="F:ATPase activator activity"/>
    <property type="evidence" value="ECO:0007669"/>
    <property type="project" value="InterPro"/>
</dbReference>
<dbReference type="Pfam" id="PF09229">
    <property type="entry name" value="Aha1_N"/>
    <property type="match status" value="1"/>
</dbReference>
<dbReference type="InterPro" id="IPR015310">
    <property type="entry name" value="AHSA1-like_N"/>
</dbReference>
<evidence type="ECO:0000256" key="1">
    <source>
        <dbReference type="ARBA" id="ARBA00006817"/>
    </source>
</evidence>
<dbReference type="InterPro" id="IPR013538">
    <property type="entry name" value="ASHA1/2-like_C"/>
</dbReference>
<dbReference type="InterPro" id="IPR036338">
    <property type="entry name" value="Aha1"/>
</dbReference>
<dbReference type="GO" id="GO:0005829">
    <property type="term" value="C:cytosol"/>
    <property type="evidence" value="ECO:0007669"/>
    <property type="project" value="TreeGrafter"/>
</dbReference>
<evidence type="ECO:0000313" key="4">
    <source>
        <dbReference type="Proteomes" id="UP000494165"/>
    </source>
</evidence>
<keyword evidence="4" id="KW-1185">Reference proteome</keyword>
<dbReference type="GO" id="GO:0006457">
    <property type="term" value="P:protein folding"/>
    <property type="evidence" value="ECO:0007669"/>
    <property type="project" value="TreeGrafter"/>
</dbReference>
<feature type="domain" description="Activator of Hsp90 ATPase AHSA1-like N-terminal" evidence="2">
    <location>
        <begin position="29"/>
        <end position="164"/>
    </location>
</feature>
<dbReference type="InterPro" id="IPR023393">
    <property type="entry name" value="START-like_dom_sf"/>
</dbReference>
<dbReference type="SUPFAM" id="SSF103111">
    <property type="entry name" value="Activator of Hsp90 ATPase, Aha1"/>
    <property type="match status" value="1"/>
</dbReference>
<dbReference type="OrthoDB" id="567237at2759"/>
<sequence>MAKWGEGDPRWIVEERPDATNVNNWHWSEKNANRWSQGKLQDLLNGLTVEGENGTAKIKEVNKCEGEAVVNNRKGKLIFFYDWQLELKWEGQSDKDSKLKCKGKISIPNLSEENGIEDIDIEPTVEESTDFAYNMKQLMFHQGKKLIRGKITEYISALKEEYSKGLILPKKDENEVKVVKPAAAPVKLTTHNQLAGAVKNMNIDTSSFESRQSLFCPINEAYKCFTDQRMLEAFTRGPVKLEAAPKGKFELFGGNIFGEFIELEENIKVKQYWQNKAWPSVARSIVELTFDEEPEGTTIILKHSGIPSSELEATKQGWDQYYWNPIKVTFGFGSFLTDVL</sequence>
<protein>
    <recommendedName>
        <fullName evidence="2">Activator of Hsp90 ATPase AHSA1-like N-terminal domain-containing protein</fullName>
    </recommendedName>
</protein>
<gene>
    <name evidence="3" type="ORF">CLODIP_2_CD08337</name>
</gene>
<dbReference type="Pfam" id="PF08327">
    <property type="entry name" value="AHSA1"/>
    <property type="match status" value="1"/>
</dbReference>
<dbReference type="EMBL" id="CADEPI010000057">
    <property type="protein sequence ID" value="CAB3370998.1"/>
    <property type="molecule type" value="Genomic_DNA"/>
</dbReference>
<dbReference type="Proteomes" id="UP000494165">
    <property type="component" value="Unassembled WGS sequence"/>
</dbReference>